<reference evidence="1 2" key="1">
    <citation type="journal article" date="2021" name="Commun. Biol.">
        <title>Genomic insights into the host specific adaptation of the Pneumocystis genus.</title>
        <authorList>
            <person name="Cisse O.H."/>
            <person name="Ma L."/>
            <person name="Dekker J.P."/>
            <person name="Khil P.P."/>
            <person name="Youn J.-H."/>
            <person name="Brenchley J.M."/>
            <person name="Blair R."/>
            <person name="Pahar B."/>
            <person name="Chabe M."/>
            <person name="Van Rompay K.K.A."/>
            <person name="Keesler R."/>
            <person name="Sukura A."/>
            <person name="Hirsch V."/>
            <person name="Kutty G."/>
            <person name="Liu Y."/>
            <person name="Peng L."/>
            <person name="Chen J."/>
            <person name="Song J."/>
            <person name="Weissenbacher-Lang C."/>
            <person name="Xu J."/>
            <person name="Upham N.S."/>
            <person name="Stajich J.E."/>
            <person name="Cuomo C.A."/>
            <person name="Cushion M.T."/>
            <person name="Kovacs J.A."/>
        </authorList>
    </citation>
    <scope>NUCLEOTIDE SEQUENCE [LARGE SCALE GENOMIC DNA]</scope>
    <source>
        <strain evidence="1 2">RABM</strain>
    </source>
</reference>
<dbReference type="Proteomes" id="UP000768646">
    <property type="component" value="Unassembled WGS sequence"/>
</dbReference>
<organism evidence="1 2">
    <name type="scientific">Pneumocystis oryctolagi</name>
    <dbReference type="NCBI Taxonomy" id="42067"/>
    <lineage>
        <taxon>Eukaryota</taxon>
        <taxon>Fungi</taxon>
        <taxon>Dikarya</taxon>
        <taxon>Ascomycota</taxon>
        <taxon>Taphrinomycotina</taxon>
        <taxon>Pneumocystomycetes</taxon>
        <taxon>Pneumocystaceae</taxon>
        <taxon>Pneumocystis</taxon>
    </lineage>
</organism>
<evidence type="ECO:0000313" key="1">
    <source>
        <dbReference type="EMBL" id="KAG4304014.1"/>
    </source>
</evidence>
<comment type="caution">
    <text evidence="1">The sequence shown here is derived from an EMBL/GenBank/DDBJ whole genome shotgun (WGS) entry which is preliminary data.</text>
</comment>
<protein>
    <submittedName>
        <fullName evidence="1">Uncharacterized protein</fullName>
    </submittedName>
</protein>
<dbReference type="EMBL" id="JABTEG010000012">
    <property type="protein sequence ID" value="KAG4304014.1"/>
    <property type="molecule type" value="Genomic_DNA"/>
</dbReference>
<name>A0ACB7C8K2_9ASCO</name>
<keyword evidence="2" id="KW-1185">Reference proteome</keyword>
<sequence>MIIKKPAVLHHHRSSMKQSHKKFKSHKKSKKKIETVLHVISPKKHTSLKADKKNTKKQIQINKKDKNIEKNKIYTGESGISKLIVLIPLCANVDPMKAVQNLNRSVNIDTNDFLGIIEQFKQKLQYIIPKRNFLDILDFCKAADFVLLLMSATQEVDSFGEVCLRSIQAQGISTIIPIVQHVDELNSLKKSKEVKKSLLSFINHFFPEEQKIYSTDHPHEAFNIVKMICAQSPIGIQWRDERSYIIAEKVKWKESYDNTKGILSITGIVRSKPLNIDRLVHIPGWGDYQIDRIILLDTKSSHSEMDEDLMMEYTEKDIILPTENQDSLEELVPIIEDMENTNKYIDLEKKKKQNILIGILLFL</sequence>
<proteinExistence type="predicted"/>
<evidence type="ECO:0000313" key="2">
    <source>
        <dbReference type="Proteomes" id="UP000768646"/>
    </source>
</evidence>
<gene>
    <name evidence="1" type="ORF">PORY_002537</name>
</gene>
<accession>A0ACB7C8K2</accession>